<comment type="caution">
    <text evidence="3">The sequence shown here is derived from an EMBL/GenBank/DDBJ whole genome shotgun (WGS) entry which is preliminary data.</text>
</comment>
<keyword evidence="4" id="KW-1185">Reference proteome</keyword>
<dbReference type="Pfam" id="PF04294">
    <property type="entry name" value="VanW"/>
    <property type="match status" value="1"/>
</dbReference>
<dbReference type="PANTHER" id="PTHR35788">
    <property type="entry name" value="EXPORTED PROTEIN-RELATED"/>
    <property type="match status" value="1"/>
</dbReference>
<gene>
    <name evidence="3" type="ORF">QWY14_01035</name>
</gene>
<dbReference type="InterPro" id="IPR007391">
    <property type="entry name" value="Vancomycin_resist_VanW"/>
</dbReference>
<evidence type="ECO:0000313" key="4">
    <source>
        <dbReference type="Proteomes" id="UP001172055"/>
    </source>
</evidence>
<evidence type="ECO:0000256" key="2">
    <source>
        <dbReference type="SAM" id="SignalP"/>
    </source>
</evidence>
<dbReference type="InterPro" id="IPR052913">
    <property type="entry name" value="Glycopeptide_resist_protein"/>
</dbReference>
<dbReference type="Proteomes" id="UP001172055">
    <property type="component" value="Unassembled WGS sequence"/>
</dbReference>
<feature type="region of interest" description="Disordered" evidence="1">
    <location>
        <begin position="481"/>
        <end position="521"/>
    </location>
</feature>
<protein>
    <submittedName>
        <fullName evidence="3">VanW family protein</fullName>
    </submittedName>
</protein>
<dbReference type="RefSeq" id="WP_301722361.1">
    <property type="nucleotide sequence ID" value="NZ_JAUJWV010000001.1"/>
</dbReference>
<evidence type="ECO:0000256" key="1">
    <source>
        <dbReference type="SAM" id="MobiDB-lite"/>
    </source>
</evidence>
<feature type="compositionally biased region" description="Basic and acidic residues" evidence="1">
    <location>
        <begin position="496"/>
        <end position="505"/>
    </location>
</feature>
<sequence length="521" mass="55511">MDNKIFARTFIVILTSALLFFGAANAGAFAVDKWVFPTETFGENTYIGTTDVSNMALADAKMLFTGQTEAWRSTAELHVTYQDATAKYPLDTAEILLDETVSQAQTGAQNQFVYHLPSETTSAFLVQQFPVAGFTERDISAIKAKLEQSLAAGQTKTNVTISDDTLQLEKQIVSEVSFPHKLSSAGIDEVLAALQDLEIPAGAQFSFLEFVSELNLNEVTDTELTEIASAIYTAVLKTNFSIEERSIGNAVPDLIPIGQEAAINRALGIDLVFTNPNASSFKLNVAIEGKSLAVSLSGYPLVYTYAIQTGSEEKVKPRLIKQFSAFVSYGKEVEEDGREGVRIEVLRSILADGKELEVEAISTDFYPPVHRVEVYPLTAPATATTPAVTPKPGEAGFVDVNGDGIHDTPAPVTSVPQPGQPGFVDANGDGVHDTPAAVTPVPQPGQPGFVDGNGDGIHDTAIPPAAVPVQGEPGFIDEDGDGIHDAEVPTAPATDTHAEENTPKDETEEPVYDKGGNVVNP</sequence>
<dbReference type="InterPro" id="IPR028994">
    <property type="entry name" value="Integrin_alpha_N"/>
</dbReference>
<feature type="signal peptide" evidence="2">
    <location>
        <begin position="1"/>
        <end position="26"/>
    </location>
</feature>
<feature type="chain" id="PRO_5046116305" evidence="2">
    <location>
        <begin position="27"/>
        <end position="521"/>
    </location>
</feature>
<keyword evidence="2" id="KW-0732">Signal</keyword>
<dbReference type="SUPFAM" id="SSF69318">
    <property type="entry name" value="Integrin alpha N-terminal domain"/>
    <property type="match status" value="1"/>
</dbReference>
<reference evidence="3 4" key="1">
    <citation type="submission" date="2023-06" db="EMBL/GenBank/DDBJ databases">
        <title>Novel species in genus Planococcus.</title>
        <authorList>
            <person name="Ning S."/>
        </authorList>
    </citation>
    <scope>NUCLEOTIDE SEQUENCE [LARGE SCALE GENOMIC DNA]</scope>
    <source>
        <strain evidence="3 4">N028</strain>
    </source>
</reference>
<organism evidence="3 4">
    <name type="scientific">Planococcus shixiaomingii</name>
    <dbReference type="NCBI Taxonomy" id="3058393"/>
    <lineage>
        <taxon>Bacteria</taxon>
        <taxon>Bacillati</taxon>
        <taxon>Bacillota</taxon>
        <taxon>Bacilli</taxon>
        <taxon>Bacillales</taxon>
        <taxon>Caryophanaceae</taxon>
        <taxon>Planococcus</taxon>
    </lineage>
</organism>
<dbReference type="PANTHER" id="PTHR35788:SF1">
    <property type="entry name" value="EXPORTED PROTEIN"/>
    <property type="match status" value="1"/>
</dbReference>
<name>A0ABT8MXM4_9BACL</name>
<evidence type="ECO:0000313" key="3">
    <source>
        <dbReference type="EMBL" id="MDN7240348.1"/>
    </source>
</evidence>
<dbReference type="EMBL" id="JAUJWV010000001">
    <property type="protein sequence ID" value="MDN7240348.1"/>
    <property type="molecule type" value="Genomic_DNA"/>
</dbReference>
<accession>A0ABT8MXM4</accession>
<proteinExistence type="predicted"/>